<dbReference type="AlphaFoldDB" id="T1FTS8"/>
<protein>
    <recommendedName>
        <fullName evidence="4">RRM domain-containing protein</fullName>
    </recommendedName>
</protein>
<keyword evidence="1 2" id="KW-0694">RNA-binding</keyword>
<dbReference type="SUPFAM" id="SSF54928">
    <property type="entry name" value="RNA-binding domain, RBD"/>
    <property type="match status" value="1"/>
</dbReference>
<dbReference type="PROSITE" id="PS50102">
    <property type="entry name" value="RRM"/>
    <property type="match status" value="1"/>
</dbReference>
<dbReference type="GO" id="GO:0003729">
    <property type="term" value="F:mRNA binding"/>
    <property type="evidence" value="ECO:0000318"/>
    <property type="project" value="GO_Central"/>
</dbReference>
<dbReference type="EMBL" id="AMQM01005069">
    <property type="status" value="NOT_ANNOTATED_CDS"/>
    <property type="molecule type" value="Genomic_DNA"/>
</dbReference>
<feature type="domain" description="RRM" evidence="4">
    <location>
        <begin position="22"/>
        <end position="86"/>
    </location>
</feature>
<dbReference type="RefSeq" id="XP_009020556.1">
    <property type="nucleotide sequence ID" value="XM_009022308.1"/>
</dbReference>
<dbReference type="InterPro" id="IPR000504">
    <property type="entry name" value="RRM_dom"/>
</dbReference>
<feature type="region of interest" description="Disordered" evidence="3">
    <location>
        <begin position="275"/>
        <end position="306"/>
    </location>
</feature>
<gene>
    <name evidence="6" type="primary">20212225</name>
    <name evidence="5" type="ORF">HELRODRAFT_192292</name>
</gene>
<dbReference type="HOGENOM" id="CLU_909945_0_0_1"/>
<dbReference type="Gene3D" id="3.30.70.330">
    <property type="match status" value="1"/>
</dbReference>
<organism evidence="6 7">
    <name type="scientific">Helobdella robusta</name>
    <name type="common">Californian leech</name>
    <dbReference type="NCBI Taxonomy" id="6412"/>
    <lineage>
        <taxon>Eukaryota</taxon>
        <taxon>Metazoa</taxon>
        <taxon>Spiralia</taxon>
        <taxon>Lophotrochozoa</taxon>
        <taxon>Annelida</taxon>
        <taxon>Clitellata</taxon>
        <taxon>Hirudinea</taxon>
        <taxon>Rhynchobdellida</taxon>
        <taxon>Glossiphoniidae</taxon>
        <taxon>Helobdella</taxon>
    </lineage>
</organism>
<reference evidence="5 7" key="2">
    <citation type="journal article" date="2013" name="Nature">
        <title>Insights into bilaterian evolution from three spiralian genomes.</title>
        <authorList>
            <person name="Simakov O."/>
            <person name="Marletaz F."/>
            <person name="Cho S.J."/>
            <person name="Edsinger-Gonzales E."/>
            <person name="Havlak P."/>
            <person name="Hellsten U."/>
            <person name="Kuo D.H."/>
            <person name="Larsson T."/>
            <person name="Lv J."/>
            <person name="Arendt D."/>
            <person name="Savage R."/>
            <person name="Osoegawa K."/>
            <person name="de Jong P."/>
            <person name="Grimwood J."/>
            <person name="Chapman J.A."/>
            <person name="Shapiro H."/>
            <person name="Aerts A."/>
            <person name="Otillar R.P."/>
            <person name="Terry A.Y."/>
            <person name="Boore J.L."/>
            <person name="Grigoriev I.V."/>
            <person name="Lindberg D.R."/>
            <person name="Seaver E.C."/>
            <person name="Weisblat D.A."/>
            <person name="Putnam N.H."/>
            <person name="Rokhsar D.S."/>
        </authorList>
    </citation>
    <scope>NUCLEOTIDE SEQUENCE</scope>
</reference>
<evidence type="ECO:0000259" key="4">
    <source>
        <dbReference type="PROSITE" id="PS50102"/>
    </source>
</evidence>
<proteinExistence type="predicted"/>
<dbReference type="GeneID" id="20212225"/>
<accession>T1FTS8</accession>
<dbReference type="PANTHER" id="PTHR10501">
    <property type="entry name" value="U1 SMALL NUCLEAR RIBONUCLEOPROTEIN A/U2 SMALL NUCLEAR RIBONUCLEOPROTEIN B"/>
    <property type="match status" value="1"/>
</dbReference>
<evidence type="ECO:0000313" key="7">
    <source>
        <dbReference type="Proteomes" id="UP000015101"/>
    </source>
</evidence>
<reference evidence="7" key="1">
    <citation type="submission" date="2012-12" db="EMBL/GenBank/DDBJ databases">
        <authorList>
            <person name="Hellsten U."/>
            <person name="Grimwood J."/>
            <person name="Chapman J.A."/>
            <person name="Shapiro H."/>
            <person name="Aerts A."/>
            <person name="Otillar R.P."/>
            <person name="Terry A.Y."/>
            <person name="Boore J.L."/>
            <person name="Simakov O."/>
            <person name="Marletaz F."/>
            <person name="Cho S.-J."/>
            <person name="Edsinger-Gonzales E."/>
            <person name="Havlak P."/>
            <person name="Kuo D.-H."/>
            <person name="Larsson T."/>
            <person name="Lv J."/>
            <person name="Arendt D."/>
            <person name="Savage R."/>
            <person name="Osoegawa K."/>
            <person name="de Jong P."/>
            <person name="Lindberg D.R."/>
            <person name="Seaver E.C."/>
            <person name="Weisblat D.A."/>
            <person name="Putnam N.H."/>
            <person name="Grigoriev I.V."/>
            <person name="Rokhsar D.S."/>
        </authorList>
    </citation>
    <scope>NUCLEOTIDE SEQUENCE</scope>
</reference>
<reference evidence="6" key="3">
    <citation type="submission" date="2015-06" db="UniProtKB">
        <authorList>
            <consortium name="EnsemblMetazoa"/>
        </authorList>
    </citation>
    <scope>IDENTIFICATION</scope>
</reference>
<dbReference type="KEGG" id="hro:HELRODRAFT_192292"/>
<keyword evidence="7" id="KW-1185">Reference proteome</keyword>
<dbReference type="Proteomes" id="UP000015101">
    <property type="component" value="Unassembled WGS sequence"/>
</dbReference>
<dbReference type="CTD" id="20212225"/>
<dbReference type="EMBL" id="KB096785">
    <property type="protein sequence ID" value="ESO01320.1"/>
    <property type="molecule type" value="Genomic_DNA"/>
</dbReference>
<dbReference type="InterPro" id="IPR035979">
    <property type="entry name" value="RBD_domain_sf"/>
</dbReference>
<evidence type="ECO:0000256" key="2">
    <source>
        <dbReference type="PROSITE-ProRule" id="PRU00176"/>
    </source>
</evidence>
<evidence type="ECO:0000313" key="5">
    <source>
        <dbReference type="EMBL" id="ESO01320.1"/>
    </source>
</evidence>
<feature type="compositionally biased region" description="Low complexity" evidence="3">
    <location>
        <begin position="275"/>
        <end position="296"/>
    </location>
</feature>
<dbReference type="STRING" id="6412.T1FTS8"/>
<dbReference type="InParanoid" id="T1FTS8"/>
<dbReference type="SMART" id="SM00360">
    <property type="entry name" value="RRM"/>
    <property type="match status" value="1"/>
</dbReference>
<evidence type="ECO:0000313" key="6">
    <source>
        <dbReference type="EnsemblMetazoa" id="HelroP192292"/>
    </source>
</evidence>
<dbReference type="OrthoDB" id="431169at2759"/>
<dbReference type="InterPro" id="IPR012677">
    <property type="entry name" value="Nucleotide-bd_a/b_plait_sf"/>
</dbReference>
<dbReference type="EnsemblMetazoa" id="HelroT192292">
    <property type="protein sequence ID" value="HelroP192292"/>
    <property type="gene ID" value="HelroG192292"/>
</dbReference>
<dbReference type="Pfam" id="PF00076">
    <property type="entry name" value="RRM_1"/>
    <property type="match status" value="1"/>
</dbReference>
<sequence>MESEEDRETGNIDDDVMDNRVRTLFISGLPMDCKPRELNLLFRSFHPVGFVTFASKRDAENARNQLQGVRFDPDFPQVLRLEFAKTNTKVTKPKTPSQPTLTFSPFYTAPNISFQGDVWNPHVQTFYVDPYHQQPLLMQQASVFPATFVAPTAAATHFHLPPPPILGAPIANNTTNILQLSSGGGGNGGCGPTVLVAANLGSAGCHDHELKEIFNSFTGFSTTNNISGNGSGNSNFNNRNNNQIVAASNQSMMAPVLSLTLPQMKEQTRYHPYNVSELSSSSNNNVSSNNVNNSNNFPKDKINAYA</sequence>
<evidence type="ECO:0000256" key="3">
    <source>
        <dbReference type="SAM" id="MobiDB-lite"/>
    </source>
</evidence>
<evidence type="ECO:0000256" key="1">
    <source>
        <dbReference type="ARBA" id="ARBA00022884"/>
    </source>
</evidence>
<name>T1FTS8_HELRO</name>
<dbReference type="eggNOG" id="KOG1457">
    <property type="taxonomic scope" value="Eukaryota"/>
</dbReference>